<evidence type="ECO:0000256" key="1">
    <source>
        <dbReference type="ARBA" id="ARBA00004651"/>
    </source>
</evidence>
<keyword evidence="7 8" id="KW-0472">Membrane</keyword>
<organism evidence="9 10">
    <name type="scientific">Thioclava kandeliae</name>
    <dbReference type="NCBI Taxonomy" id="3070818"/>
    <lineage>
        <taxon>Bacteria</taxon>
        <taxon>Pseudomonadati</taxon>
        <taxon>Pseudomonadota</taxon>
        <taxon>Alphaproteobacteria</taxon>
        <taxon>Rhodobacterales</taxon>
        <taxon>Paracoccaceae</taxon>
        <taxon>Thioclava</taxon>
    </lineage>
</organism>
<gene>
    <name evidence="9" type="ORF">VSX56_00735</name>
</gene>
<evidence type="ECO:0000256" key="6">
    <source>
        <dbReference type="ARBA" id="ARBA00022989"/>
    </source>
</evidence>
<evidence type="ECO:0000313" key="9">
    <source>
        <dbReference type="EMBL" id="MER5170285.1"/>
    </source>
</evidence>
<evidence type="ECO:0000256" key="8">
    <source>
        <dbReference type="SAM" id="Phobius"/>
    </source>
</evidence>
<feature type="transmembrane region" description="Helical" evidence="8">
    <location>
        <begin position="77"/>
        <end position="95"/>
    </location>
</feature>
<protein>
    <submittedName>
        <fullName evidence="9">Iron chelate uptake ABC transporter family permease subunit</fullName>
    </submittedName>
</protein>
<evidence type="ECO:0000256" key="2">
    <source>
        <dbReference type="ARBA" id="ARBA00007935"/>
    </source>
</evidence>
<evidence type="ECO:0000313" key="10">
    <source>
        <dbReference type="Proteomes" id="UP001438953"/>
    </source>
</evidence>
<dbReference type="CDD" id="cd06550">
    <property type="entry name" value="TM_ABC_iron-siderophores_like"/>
    <property type="match status" value="1"/>
</dbReference>
<comment type="caution">
    <text evidence="9">The sequence shown here is derived from an EMBL/GenBank/DDBJ whole genome shotgun (WGS) entry which is preliminary data.</text>
</comment>
<keyword evidence="6 8" id="KW-1133">Transmembrane helix</keyword>
<dbReference type="InterPro" id="IPR037294">
    <property type="entry name" value="ABC_BtuC-like"/>
</dbReference>
<feature type="transmembrane region" description="Helical" evidence="8">
    <location>
        <begin position="291"/>
        <end position="310"/>
    </location>
</feature>
<name>A0ABV1SC39_9RHOB</name>
<feature type="transmembrane region" description="Helical" evidence="8">
    <location>
        <begin position="181"/>
        <end position="202"/>
    </location>
</feature>
<keyword evidence="3" id="KW-0813">Transport</keyword>
<comment type="subcellular location">
    <subcellularLocation>
        <location evidence="1">Cell membrane</location>
        <topology evidence="1">Multi-pass membrane protein</topology>
    </subcellularLocation>
</comment>
<comment type="similarity">
    <text evidence="2">Belongs to the binding-protein-dependent transport system permease family. FecCD subfamily.</text>
</comment>
<dbReference type="PANTHER" id="PTHR30472:SF27">
    <property type="entry name" value="PETROBACTIN IMPORT SYSTEM PERMEASE PROTEIN YCLN"/>
    <property type="match status" value="1"/>
</dbReference>
<dbReference type="Gene3D" id="1.10.3470.10">
    <property type="entry name" value="ABC transporter involved in vitamin B12 uptake, BtuC"/>
    <property type="match status" value="1"/>
</dbReference>
<proteinExistence type="inferred from homology"/>
<keyword evidence="4" id="KW-1003">Cell membrane</keyword>
<dbReference type="SUPFAM" id="SSF81345">
    <property type="entry name" value="ABC transporter involved in vitamin B12 uptake, BtuC"/>
    <property type="match status" value="1"/>
</dbReference>
<dbReference type="InterPro" id="IPR000522">
    <property type="entry name" value="ABC_transptr_permease_BtuC"/>
</dbReference>
<feature type="transmembrane region" description="Helical" evidence="8">
    <location>
        <begin position="49"/>
        <end position="65"/>
    </location>
</feature>
<feature type="transmembrane region" description="Helical" evidence="8">
    <location>
        <begin position="132"/>
        <end position="152"/>
    </location>
</feature>
<sequence length="327" mass="34219">MARGMVLTSAVLVIVILSGISLCIGAATMDLGDPSGMLVLTVSRIPRTLAALLTGSALAVAGVVMQQIVRNRFVEPGTAGTAESAALGLLLMSIFWPDSPIWAKMLAAALAALIGTWIFVKMIRKLPPREVLLVPLAGIVLSGVIGAAVTWIGWETDMMQYIATWLMTGEFSGVIAGRYELLWIAGLAAVVAFFAADRFAILGLGPEAATALGLSPRAVMRLGLVVVAVVTAMVVVSVGMIPFVGLVVPNIAARILGDNLRKSLPMVALGGAGLVLACDIIGRLIIAPYEIPAGTILGVTGALIFLWLLWKPQRPKKRKPLPESANV</sequence>
<feature type="transmembrane region" description="Helical" evidence="8">
    <location>
        <begin position="264"/>
        <end position="285"/>
    </location>
</feature>
<evidence type="ECO:0000256" key="3">
    <source>
        <dbReference type="ARBA" id="ARBA00022448"/>
    </source>
</evidence>
<dbReference type="Pfam" id="PF01032">
    <property type="entry name" value="FecCD"/>
    <property type="match status" value="1"/>
</dbReference>
<keyword evidence="10" id="KW-1185">Reference proteome</keyword>
<reference evidence="9 10" key="2">
    <citation type="submission" date="2024-06" db="EMBL/GenBank/DDBJ databases">
        <title>Thioclava kandeliae sp. nov. from a rhizosphere soil sample of Kandelia candel in a mangrove.</title>
        <authorList>
            <person name="Mu T."/>
        </authorList>
    </citation>
    <scope>NUCLEOTIDE SEQUENCE [LARGE SCALE GENOMIC DNA]</scope>
    <source>
        <strain evidence="9 10">CPCC 100088</strain>
    </source>
</reference>
<accession>A0ABV1SC39</accession>
<dbReference type="EMBL" id="JAYWLC010000001">
    <property type="protein sequence ID" value="MER5170285.1"/>
    <property type="molecule type" value="Genomic_DNA"/>
</dbReference>
<evidence type="ECO:0000256" key="4">
    <source>
        <dbReference type="ARBA" id="ARBA00022475"/>
    </source>
</evidence>
<dbReference type="Proteomes" id="UP001438953">
    <property type="component" value="Unassembled WGS sequence"/>
</dbReference>
<dbReference type="PANTHER" id="PTHR30472">
    <property type="entry name" value="FERRIC ENTEROBACTIN TRANSPORT SYSTEM PERMEASE PROTEIN"/>
    <property type="match status" value="1"/>
</dbReference>
<feature type="transmembrane region" description="Helical" evidence="8">
    <location>
        <begin position="101"/>
        <end position="120"/>
    </location>
</feature>
<keyword evidence="5 8" id="KW-0812">Transmembrane</keyword>
<feature type="transmembrane region" description="Helical" evidence="8">
    <location>
        <begin position="222"/>
        <end position="252"/>
    </location>
</feature>
<reference evidence="9 10" key="1">
    <citation type="submission" date="2024-01" db="EMBL/GenBank/DDBJ databases">
        <authorList>
            <person name="Deng Y."/>
            <person name="Su J."/>
        </authorList>
    </citation>
    <scope>NUCLEOTIDE SEQUENCE [LARGE SCALE GENOMIC DNA]</scope>
    <source>
        <strain evidence="9 10">CPCC 100088</strain>
    </source>
</reference>
<evidence type="ECO:0000256" key="7">
    <source>
        <dbReference type="ARBA" id="ARBA00023136"/>
    </source>
</evidence>
<evidence type="ECO:0000256" key="5">
    <source>
        <dbReference type="ARBA" id="ARBA00022692"/>
    </source>
</evidence>